<reference evidence="13 14" key="1">
    <citation type="submission" date="2020-02" db="EMBL/GenBank/DDBJ databases">
        <title>Pseudoroseicyclus tamarix, sp. nov., isolated from offshore sediment of a Tamarix chinensis forest.</title>
        <authorList>
            <person name="Gai Y."/>
        </authorList>
    </citation>
    <scope>NUCLEOTIDE SEQUENCE [LARGE SCALE GENOMIC DNA]</scope>
    <source>
        <strain evidence="13 14">CLL3-39</strain>
    </source>
</reference>
<dbReference type="InterPro" id="IPR013785">
    <property type="entry name" value="Aldolase_TIM"/>
</dbReference>
<feature type="compositionally biased region" description="Low complexity" evidence="11">
    <location>
        <begin position="25"/>
        <end position="37"/>
    </location>
</feature>
<dbReference type="CDD" id="cd01335">
    <property type="entry name" value="Radical_SAM"/>
    <property type="match status" value="1"/>
</dbReference>
<evidence type="ECO:0000256" key="10">
    <source>
        <dbReference type="RuleBase" id="RU364116"/>
    </source>
</evidence>
<keyword evidence="8 10" id="KW-0411">Iron-sulfur</keyword>
<evidence type="ECO:0000313" key="14">
    <source>
        <dbReference type="Proteomes" id="UP000474757"/>
    </source>
</evidence>
<gene>
    <name evidence="13" type="ORF">GZA08_17550</name>
</gene>
<dbReference type="InterPro" id="IPR007197">
    <property type="entry name" value="rSAM"/>
</dbReference>
<evidence type="ECO:0000256" key="4">
    <source>
        <dbReference type="ARBA" id="ARBA00022617"/>
    </source>
</evidence>
<comment type="subcellular location">
    <subcellularLocation>
        <location evidence="10">Cytoplasm</location>
    </subcellularLocation>
</comment>
<keyword evidence="6 10" id="KW-0479">Metal-binding</keyword>
<feature type="region of interest" description="Disordered" evidence="11">
    <location>
        <begin position="1"/>
        <end position="39"/>
    </location>
</feature>
<proteinExistence type="inferred from homology"/>
<dbReference type="SFLD" id="SFLDG01065">
    <property type="entry name" value="anaerobic_coproporphyrinogen-I"/>
    <property type="match status" value="1"/>
</dbReference>
<dbReference type="GO" id="GO:0005737">
    <property type="term" value="C:cytoplasm"/>
    <property type="evidence" value="ECO:0007669"/>
    <property type="project" value="UniProtKB-SubCell"/>
</dbReference>
<dbReference type="SFLD" id="SFLDF00288">
    <property type="entry name" value="HemN-like__clustered_with_nucl"/>
    <property type="match status" value="1"/>
</dbReference>
<comment type="caution">
    <text evidence="13">The sequence shown here is derived from an EMBL/GenBank/DDBJ whole genome shotgun (WGS) entry which is preliminary data.</text>
</comment>
<evidence type="ECO:0000313" key="13">
    <source>
        <dbReference type="EMBL" id="NDV02771.1"/>
    </source>
</evidence>
<evidence type="ECO:0000256" key="11">
    <source>
        <dbReference type="SAM" id="MobiDB-lite"/>
    </source>
</evidence>
<dbReference type="InterPro" id="IPR010723">
    <property type="entry name" value="HemN_C"/>
</dbReference>
<keyword evidence="7 10" id="KW-0408">Iron</keyword>
<evidence type="ECO:0000259" key="12">
    <source>
        <dbReference type="PROSITE" id="PS51918"/>
    </source>
</evidence>
<evidence type="ECO:0000256" key="6">
    <source>
        <dbReference type="ARBA" id="ARBA00022723"/>
    </source>
</evidence>
<dbReference type="GO" id="GO:0006779">
    <property type="term" value="P:porphyrin-containing compound biosynthetic process"/>
    <property type="evidence" value="ECO:0007669"/>
    <property type="project" value="InterPro"/>
</dbReference>
<dbReference type="SFLD" id="SFLDF00562">
    <property type="entry name" value="HemN-like__clustered_with_heat"/>
    <property type="match status" value="1"/>
</dbReference>
<keyword evidence="4 10" id="KW-0349">Heme</keyword>
<dbReference type="Pfam" id="PF06969">
    <property type="entry name" value="HemN_C"/>
    <property type="match status" value="1"/>
</dbReference>
<dbReference type="SMART" id="SM00729">
    <property type="entry name" value="Elp3"/>
    <property type="match status" value="1"/>
</dbReference>
<evidence type="ECO:0000256" key="2">
    <source>
        <dbReference type="ARBA" id="ARBA00006100"/>
    </source>
</evidence>
<dbReference type="Pfam" id="PF04055">
    <property type="entry name" value="Radical_SAM"/>
    <property type="match status" value="1"/>
</dbReference>
<evidence type="ECO:0000256" key="9">
    <source>
        <dbReference type="ARBA" id="ARBA00023186"/>
    </source>
</evidence>
<keyword evidence="10" id="KW-0004">4Fe-4S</keyword>
<dbReference type="InterPro" id="IPR058240">
    <property type="entry name" value="rSAM_sf"/>
</dbReference>
<dbReference type="SFLD" id="SFLDS00029">
    <property type="entry name" value="Radical_SAM"/>
    <property type="match status" value="1"/>
</dbReference>
<dbReference type="PROSITE" id="PS51918">
    <property type="entry name" value="RADICAL_SAM"/>
    <property type="match status" value="1"/>
</dbReference>
<feature type="compositionally biased region" description="Low complexity" evidence="11">
    <location>
        <begin position="1"/>
        <end position="15"/>
    </location>
</feature>
<keyword evidence="14" id="KW-1185">Reference proteome</keyword>
<comment type="cofactor">
    <cofactor evidence="1">
        <name>[4Fe-4S] cluster</name>
        <dbReference type="ChEBI" id="CHEBI:49883"/>
    </cofactor>
</comment>
<dbReference type="Proteomes" id="UP000474757">
    <property type="component" value="Unassembled WGS sequence"/>
</dbReference>
<dbReference type="GO" id="GO:0046872">
    <property type="term" value="F:metal ion binding"/>
    <property type="evidence" value="ECO:0007669"/>
    <property type="project" value="UniProtKB-UniRule"/>
</dbReference>
<dbReference type="Gene3D" id="3.20.20.70">
    <property type="entry name" value="Aldolase class I"/>
    <property type="match status" value="1"/>
</dbReference>
<dbReference type="SUPFAM" id="SSF102114">
    <property type="entry name" value="Radical SAM enzymes"/>
    <property type="match status" value="1"/>
</dbReference>
<dbReference type="PANTHER" id="PTHR13932:SF5">
    <property type="entry name" value="RADICAL S-ADENOSYL METHIONINE DOMAIN-CONTAINING PROTEIN 1, MITOCHONDRIAL"/>
    <property type="match status" value="1"/>
</dbReference>
<dbReference type="AlphaFoldDB" id="A0A6B2JMF9"/>
<keyword evidence="10" id="KW-0963">Cytoplasm</keyword>
<dbReference type="InterPro" id="IPR034505">
    <property type="entry name" value="Coproporphyrinogen-III_oxidase"/>
</dbReference>
<dbReference type="EMBL" id="JAAGAB010000004">
    <property type="protein sequence ID" value="NDV02771.1"/>
    <property type="molecule type" value="Genomic_DNA"/>
</dbReference>
<name>A0A6B2JMF9_9RHOB</name>
<dbReference type="GO" id="GO:0051539">
    <property type="term" value="F:4 iron, 4 sulfur cluster binding"/>
    <property type="evidence" value="ECO:0007669"/>
    <property type="project" value="UniProtKB-UniRule"/>
</dbReference>
<accession>A0A6B2JMF9</accession>
<comment type="similarity">
    <text evidence="2">Belongs to the anaerobic coproporphyrinogen-III oxidase family. HemW subfamily.</text>
</comment>
<evidence type="ECO:0000256" key="8">
    <source>
        <dbReference type="ARBA" id="ARBA00023014"/>
    </source>
</evidence>
<evidence type="ECO:0000256" key="5">
    <source>
        <dbReference type="ARBA" id="ARBA00022691"/>
    </source>
</evidence>
<dbReference type="InterPro" id="IPR006638">
    <property type="entry name" value="Elp3/MiaA/NifB-like_rSAM"/>
</dbReference>
<dbReference type="NCBIfam" id="TIGR00539">
    <property type="entry name" value="hemN_rel"/>
    <property type="match status" value="1"/>
</dbReference>
<dbReference type="PANTHER" id="PTHR13932">
    <property type="entry name" value="COPROPORPHYRINIGEN III OXIDASE"/>
    <property type="match status" value="1"/>
</dbReference>
<feature type="domain" description="Radical SAM core" evidence="12">
    <location>
        <begin position="43"/>
        <end position="279"/>
    </location>
</feature>
<keyword evidence="5 10" id="KW-0949">S-adenosyl-L-methionine</keyword>
<evidence type="ECO:0000256" key="7">
    <source>
        <dbReference type="ARBA" id="ARBA00023004"/>
    </source>
</evidence>
<evidence type="ECO:0000256" key="1">
    <source>
        <dbReference type="ARBA" id="ARBA00001966"/>
    </source>
</evidence>
<protein>
    <recommendedName>
        <fullName evidence="3 10">Heme chaperone HemW</fullName>
    </recommendedName>
</protein>
<dbReference type="GO" id="GO:0004109">
    <property type="term" value="F:coproporphyrinogen oxidase activity"/>
    <property type="evidence" value="ECO:0007669"/>
    <property type="project" value="InterPro"/>
</dbReference>
<dbReference type="InterPro" id="IPR004559">
    <property type="entry name" value="HemW-like"/>
</dbReference>
<keyword evidence="9 10" id="KW-0143">Chaperone</keyword>
<evidence type="ECO:0000256" key="3">
    <source>
        <dbReference type="ARBA" id="ARBA00017228"/>
    </source>
</evidence>
<organism evidence="13 14">
    <name type="scientific">Pseudoroseicyclus tamaricis</name>
    <dbReference type="NCBI Taxonomy" id="2705421"/>
    <lineage>
        <taxon>Bacteria</taxon>
        <taxon>Pseudomonadati</taxon>
        <taxon>Pseudomonadota</taxon>
        <taxon>Alphaproteobacteria</taxon>
        <taxon>Rhodobacterales</taxon>
        <taxon>Paracoccaceae</taxon>
        <taxon>Pseudoroseicyclus</taxon>
    </lineage>
</organism>
<sequence length="422" mass="45920">MTRSSSPTATTSPSERWTRRRRTASRTGPRPSPRSSRAALRDDWREGGFGLYVHWPFCQAKCPYCDFNSHVVSAVDQGRWADAFEAEIARYGAETGRRVLSSIFFGGGTPSLMQPEVVSRVIEAARGQWDFANDIEVTLEANPTSAEAGRFEGYREAGVNRLSMGVQALNDPDLRALGRLHSAGEAMEAFAMARELFGRVSFDLIYARQGQSVEAWAAELERALGLAVDHLSLYQLTIEDGTAFGARHRAGKLAGLPGEDAADDMWDVTQALTVAAGMPAYEVSNHAAKGAESRHNLVYWRSGDWVGVGPGAHGRLTLDGQRWATETPLQPGAWLAAAEAGRGENGREALGQPERLEELLLMGLRLEDGVDRARAEALGISEFSRNVSALTDIGMLESTGPRLRATEAGRPVLNAVLRRLLD</sequence>
<comment type="function">
    <text evidence="10">Probably acts as a heme chaperone, transferring heme to an unknown acceptor. Binds one molecule of heme per monomer, possibly covalently. Binds 1 [4Fe-4S] cluster. The cluster is coordinated with 3 cysteines and an exchangeable S-adenosyl-L-methionine.</text>
</comment>